<name>A0A9N8L485_CHRIL</name>
<organism evidence="1 2">
    <name type="scientific">Chrysodeixis includens</name>
    <name type="common">Soybean looper</name>
    <name type="synonym">Pseudoplusia includens</name>
    <dbReference type="NCBI Taxonomy" id="689277"/>
    <lineage>
        <taxon>Eukaryota</taxon>
        <taxon>Metazoa</taxon>
        <taxon>Ecdysozoa</taxon>
        <taxon>Arthropoda</taxon>
        <taxon>Hexapoda</taxon>
        <taxon>Insecta</taxon>
        <taxon>Pterygota</taxon>
        <taxon>Neoptera</taxon>
        <taxon>Endopterygota</taxon>
        <taxon>Lepidoptera</taxon>
        <taxon>Glossata</taxon>
        <taxon>Ditrysia</taxon>
        <taxon>Noctuoidea</taxon>
        <taxon>Noctuidae</taxon>
        <taxon>Plusiinae</taxon>
        <taxon>Chrysodeixis</taxon>
    </lineage>
</organism>
<keyword evidence="2" id="KW-1185">Reference proteome</keyword>
<gene>
    <name evidence="1" type="ORF">CINC_LOCUS2053</name>
</gene>
<reference evidence="1" key="1">
    <citation type="submission" date="2021-12" db="EMBL/GenBank/DDBJ databases">
        <authorList>
            <person name="King R."/>
        </authorList>
    </citation>
    <scope>NUCLEOTIDE SEQUENCE</scope>
</reference>
<evidence type="ECO:0000313" key="2">
    <source>
        <dbReference type="Proteomes" id="UP001154114"/>
    </source>
</evidence>
<evidence type="ECO:0000313" key="1">
    <source>
        <dbReference type="EMBL" id="CAD0200366.1"/>
    </source>
</evidence>
<proteinExistence type="predicted"/>
<protein>
    <submittedName>
        <fullName evidence="1">Uncharacterized protein</fullName>
    </submittedName>
</protein>
<dbReference type="EMBL" id="LR824015">
    <property type="protein sequence ID" value="CAD0200366.1"/>
    <property type="molecule type" value="Genomic_DNA"/>
</dbReference>
<dbReference type="AlphaFoldDB" id="A0A9N8L485"/>
<accession>A0A9N8L485</accession>
<sequence length="102" mass="11087">MATTFVARYCFPRNGSSNLLSIGCIVPHKEYRSPGNSMSQSFHIVFGVLRSKPKSFIAIILDHGTSGILSQYIFSSTRGFILLRLKYGVLGLSSGLNSGLSL</sequence>
<dbReference type="Proteomes" id="UP001154114">
    <property type="component" value="Chromosome 12"/>
</dbReference>